<gene>
    <name evidence="2" type="ORF">E6Q11_04140</name>
</gene>
<evidence type="ECO:0000313" key="2">
    <source>
        <dbReference type="EMBL" id="TXG76727.1"/>
    </source>
</evidence>
<proteinExistence type="predicted"/>
<organism evidence="2 3">
    <name type="scientific">Candidatus Dojkabacteria bacterium</name>
    <dbReference type="NCBI Taxonomy" id="2099670"/>
    <lineage>
        <taxon>Bacteria</taxon>
        <taxon>Candidatus Dojkabacteria</taxon>
    </lineage>
</organism>
<evidence type="ECO:0000313" key="3">
    <source>
        <dbReference type="Proteomes" id="UP000321026"/>
    </source>
</evidence>
<sequence>MGENGSTTGNGIELDHAETIVWDSNNTTTPTVAITQSVAASGAVSALRIRQGSGTNRTDTWVRSSGLRSTGTTTVTPSYPDHDIGDMLILTVGSRGTTDPTPTTPANWTLIGSSYNGGAGTFGADAGNARVTTYYREATTRLTSTQSVTITGGDTSVGQIYALTRDNAAGWTLGSDGGTDTSAGVSWSVTGSGLSLSSSSGGDALLIVSTANTDTYTYSSFAMSQTGSTFGSTNEEGELRGTTGNDMTLHIASSDVSSGSGSGAPTYTMTSSGSATSSPAGASIIIKALGTTATAASASVGFFSPPATWTSAGDANLSLTYPDPRNGDLMLAVLAIRPSASTVGTPSGWTLVDNRTATDGGAEAADTGSVGVYVFSKTSDGTEGTGTLAFTETGTTSVWIGNIMKIRSGTGTYSVSGSGYSISGDATSWNGTLGADIGLTSGDLVVLAGAQNGDLSNTSAWDINATSLTQRSSFNEHGEFGSTTGNDIEVGLATGMIWEGTNTATPTVTLTQSVAASGVVTAVRIRESTGTQRTDTWVRSAGAQVVSTTTAITIPYPEHEINDLFVMFIATRGTSDPNILTPSGWTSLGSYNGGAGTFGVDAGNARTTAFYLATTTRRSGTFIVNTTSADVAVAQVIAVHNKDIASWSIDSDGGTDTSAGVSWSVAGSGVDISSSEGGSVILVGSAINTNAYTYTSHALSATSTTFGEVTQTSTYNTASGNDANLSVATARISSGSGTITPTYTMTASGSTANAPAGSSLFVSILGTPSTMTVSGTANVGNNGATVKIAVGNAVQSQTATISSGTWSIYGVTRPSVGAVITVWVDNVADSSESTAVTLYNAAPVSTLDLTTNVLTIGSNQDQSVSLTNLNSYDCSEDEDVMHQAASSHLKVEGDACAGSTTNSYSAEGLVISSGDTLTVGSSDTVTTYDITITGTITSTSTATYNVAHNWAKTGTFTAANSTVNLTGADSTTQTLSGTTTFYNLSASTTSNSAGRTISFTGSTTTTVSNNWNFSGSSGKILTVGSTDTNSWTISPTAATIDYTTISRSTSNLVIC</sequence>
<dbReference type="EMBL" id="SSDS01000066">
    <property type="protein sequence ID" value="TXG76727.1"/>
    <property type="molecule type" value="Genomic_DNA"/>
</dbReference>
<name>A0A5C7J5J2_9BACT</name>
<accession>A0A5C7J5J2</accession>
<reference evidence="2 3" key="1">
    <citation type="submission" date="2018-09" db="EMBL/GenBank/DDBJ databases">
        <title>Metagenome Assembled Genomes from an Advanced Water Purification Facility.</title>
        <authorList>
            <person name="Stamps B.W."/>
            <person name="Spear J.R."/>
        </authorList>
    </citation>
    <scope>NUCLEOTIDE SEQUENCE [LARGE SCALE GENOMIC DNA]</scope>
    <source>
        <strain evidence="2">Bin_63_2</strain>
    </source>
</reference>
<feature type="region of interest" description="Disordered" evidence="1">
    <location>
        <begin position="255"/>
        <end position="277"/>
    </location>
</feature>
<comment type="caution">
    <text evidence="2">The sequence shown here is derived from an EMBL/GenBank/DDBJ whole genome shotgun (WGS) entry which is preliminary data.</text>
</comment>
<dbReference type="Proteomes" id="UP000321026">
    <property type="component" value="Unassembled WGS sequence"/>
</dbReference>
<dbReference type="AlphaFoldDB" id="A0A5C7J5J2"/>
<feature type="non-terminal residue" evidence="2">
    <location>
        <position position="1055"/>
    </location>
</feature>
<protein>
    <submittedName>
        <fullName evidence="2">Uncharacterized protein</fullName>
    </submittedName>
</protein>
<evidence type="ECO:0000256" key="1">
    <source>
        <dbReference type="SAM" id="MobiDB-lite"/>
    </source>
</evidence>